<dbReference type="EMBL" id="LT963409">
    <property type="protein sequence ID" value="SOS40286.1"/>
    <property type="molecule type" value="Genomic_DNA"/>
</dbReference>
<organism evidence="1 2">
    <name type="scientific">Pseudomonas syringae</name>
    <dbReference type="NCBI Taxonomy" id="317"/>
    <lineage>
        <taxon>Bacteria</taxon>
        <taxon>Pseudomonadati</taxon>
        <taxon>Pseudomonadota</taxon>
        <taxon>Gammaproteobacteria</taxon>
        <taxon>Pseudomonadales</taxon>
        <taxon>Pseudomonadaceae</taxon>
        <taxon>Pseudomonas</taxon>
    </lineage>
</organism>
<sequence length="55" mass="6117">MKVCTCKKCGHVYASKRIRPFCSNSCRQAFMTIYPIPAILIGAINETSNTSYNQG</sequence>
<name>A0A1I4I746_PSESX</name>
<evidence type="ECO:0000313" key="2">
    <source>
        <dbReference type="Proteomes" id="UP000238095"/>
    </source>
</evidence>
<dbReference type="Proteomes" id="UP000238095">
    <property type="component" value="Chromosome 1"/>
</dbReference>
<evidence type="ECO:0008006" key="3">
    <source>
        <dbReference type="Google" id="ProtNLM"/>
    </source>
</evidence>
<reference evidence="1 2" key="1">
    <citation type="submission" date="2017-11" db="EMBL/GenBank/DDBJ databases">
        <authorList>
            <person name="Han C.G."/>
        </authorList>
    </citation>
    <scope>NUCLEOTIDE SEQUENCE [LARGE SCALE GENOMIC DNA]</scope>
    <source>
        <strain evidence="1">CFBP3840</strain>
    </source>
</reference>
<evidence type="ECO:0000313" key="1">
    <source>
        <dbReference type="EMBL" id="SOS40286.1"/>
    </source>
</evidence>
<proteinExistence type="predicted"/>
<protein>
    <recommendedName>
        <fullName evidence="3">DNA gyrase inhibitor YacG</fullName>
    </recommendedName>
</protein>
<gene>
    <name evidence="1" type="ORF">CFBP3840_03244</name>
</gene>
<accession>A0A1I4I746</accession>
<dbReference type="AlphaFoldDB" id="A0A1I4I746"/>